<evidence type="ECO:0000256" key="4">
    <source>
        <dbReference type="ARBA" id="ARBA00022777"/>
    </source>
</evidence>
<dbReference type="CDD" id="cd24010">
    <property type="entry name" value="ASKHA_NBD_AcK_PK"/>
    <property type="match status" value="1"/>
</dbReference>
<dbReference type="InterPro" id="IPR023865">
    <property type="entry name" value="Aliphatic_acid_kinase_CS"/>
</dbReference>
<dbReference type="AlphaFoldDB" id="A0A133KEK4"/>
<dbReference type="PRINTS" id="PR00471">
    <property type="entry name" value="ACETATEKNASE"/>
</dbReference>
<feature type="binding site" evidence="6">
    <location>
        <begin position="214"/>
        <end position="218"/>
    </location>
    <ligand>
        <name>ATP</name>
        <dbReference type="ChEBI" id="CHEBI:30616"/>
    </ligand>
</feature>
<dbReference type="SUPFAM" id="SSF53067">
    <property type="entry name" value="Actin-like ATPase domain"/>
    <property type="match status" value="2"/>
</dbReference>
<comment type="caution">
    <text evidence="8">The sequence shown here is derived from an EMBL/GenBank/DDBJ whole genome shotgun (WGS) entry which is preliminary data.</text>
</comment>
<dbReference type="PANTHER" id="PTHR21060">
    <property type="entry name" value="ACETATE KINASE"/>
    <property type="match status" value="1"/>
</dbReference>
<evidence type="ECO:0000256" key="1">
    <source>
        <dbReference type="ARBA" id="ARBA00008748"/>
    </source>
</evidence>
<evidence type="ECO:0000256" key="3">
    <source>
        <dbReference type="ARBA" id="ARBA00022741"/>
    </source>
</evidence>
<dbReference type="GO" id="GO:0000287">
    <property type="term" value="F:magnesium ion binding"/>
    <property type="evidence" value="ECO:0007669"/>
    <property type="project" value="UniProtKB-UniRule"/>
</dbReference>
<keyword evidence="6" id="KW-0460">Magnesium</keyword>
<organism evidence="8 9">
    <name type="scientific">Anaerococcus tetradius</name>
    <dbReference type="NCBI Taxonomy" id="33036"/>
    <lineage>
        <taxon>Bacteria</taxon>
        <taxon>Bacillati</taxon>
        <taxon>Bacillota</taxon>
        <taxon>Tissierellia</taxon>
        <taxon>Tissierellales</taxon>
        <taxon>Peptoniphilaceae</taxon>
        <taxon>Anaerococcus</taxon>
    </lineage>
</organism>
<feature type="binding site" evidence="6">
    <location>
        <position position="14"/>
    </location>
    <ligand>
        <name>Mg(2+)</name>
        <dbReference type="ChEBI" id="CHEBI:18420"/>
    </ligand>
</feature>
<evidence type="ECO:0000256" key="7">
    <source>
        <dbReference type="RuleBase" id="RU003835"/>
    </source>
</evidence>
<feature type="active site" description="Proton donor/acceptor" evidence="6">
    <location>
        <position position="154"/>
    </location>
</feature>
<dbReference type="Pfam" id="PF00871">
    <property type="entry name" value="Acetate_kinase"/>
    <property type="match status" value="1"/>
</dbReference>
<evidence type="ECO:0000313" key="9">
    <source>
        <dbReference type="Proteomes" id="UP000070383"/>
    </source>
</evidence>
<reference evidence="9" key="1">
    <citation type="submission" date="2016-01" db="EMBL/GenBank/DDBJ databases">
        <authorList>
            <person name="Mitreva M."/>
            <person name="Pepin K.H."/>
            <person name="Mihindukulasuriya K.A."/>
            <person name="Fulton R."/>
            <person name="Fronick C."/>
            <person name="O'Laughlin M."/>
            <person name="Miner T."/>
            <person name="Herter B."/>
            <person name="Rosa B.A."/>
            <person name="Cordes M."/>
            <person name="Tomlinson C."/>
            <person name="Wollam A."/>
            <person name="Palsikar V.B."/>
            <person name="Mardis E.R."/>
            <person name="Wilson R.K."/>
        </authorList>
    </citation>
    <scope>NUCLEOTIDE SEQUENCE [LARGE SCALE GENOMIC DNA]</scope>
    <source>
        <strain evidence="9">MJR8151</strain>
    </source>
</reference>
<feature type="site" description="Transition state stabilizer" evidence="6">
    <location>
        <position position="186"/>
    </location>
</feature>
<dbReference type="Proteomes" id="UP000070383">
    <property type="component" value="Unassembled WGS sequence"/>
</dbReference>
<keyword evidence="3 6" id="KW-0547">Nucleotide-binding</keyword>
<comment type="subunit">
    <text evidence="6">Homodimer.</text>
</comment>
<keyword evidence="2 6" id="KW-0808">Transferase</keyword>
<keyword evidence="5 6" id="KW-0067">ATP-binding</keyword>
<dbReference type="InterPro" id="IPR004372">
    <property type="entry name" value="Ac/propionate_kinase"/>
</dbReference>
<dbReference type="PROSITE" id="PS01075">
    <property type="entry name" value="ACETATE_KINASE_1"/>
    <property type="match status" value="1"/>
</dbReference>
<comment type="catalytic activity">
    <reaction evidence="6">
        <text>acetate + ATP = acetyl phosphate + ADP</text>
        <dbReference type="Rhea" id="RHEA:11352"/>
        <dbReference type="ChEBI" id="CHEBI:22191"/>
        <dbReference type="ChEBI" id="CHEBI:30089"/>
        <dbReference type="ChEBI" id="CHEBI:30616"/>
        <dbReference type="ChEBI" id="CHEBI:456216"/>
        <dbReference type="EC" id="2.7.2.1"/>
    </reaction>
</comment>
<feature type="binding site" evidence="6">
    <location>
        <begin position="289"/>
        <end position="291"/>
    </location>
    <ligand>
        <name>ATP</name>
        <dbReference type="ChEBI" id="CHEBI:30616"/>
    </ligand>
</feature>
<dbReference type="GO" id="GO:0005524">
    <property type="term" value="F:ATP binding"/>
    <property type="evidence" value="ECO:0007669"/>
    <property type="project" value="UniProtKB-KW"/>
</dbReference>
<feature type="binding site" evidence="6">
    <location>
        <begin position="337"/>
        <end position="341"/>
    </location>
    <ligand>
        <name>ATP</name>
        <dbReference type="ChEBI" id="CHEBI:30616"/>
    </ligand>
</feature>
<dbReference type="PATRIC" id="fig|33036.3.peg.1016"/>
<dbReference type="InterPro" id="IPR000890">
    <property type="entry name" value="Aliphatic_acid_kin_short-chain"/>
</dbReference>
<feature type="binding site" evidence="6">
    <location>
        <position position="97"/>
    </location>
    <ligand>
        <name>substrate</name>
    </ligand>
</feature>
<keyword evidence="6" id="KW-0963">Cytoplasm</keyword>
<comment type="subcellular location">
    <subcellularLocation>
        <location evidence="6">Cytoplasm</location>
    </subcellularLocation>
</comment>
<dbReference type="NCBIfam" id="TIGR00016">
    <property type="entry name" value="ackA"/>
    <property type="match status" value="1"/>
</dbReference>
<comment type="cofactor">
    <cofactor evidence="6">
        <name>Mg(2+)</name>
        <dbReference type="ChEBI" id="CHEBI:18420"/>
    </cofactor>
    <cofactor evidence="6">
        <name>Mn(2+)</name>
        <dbReference type="ChEBI" id="CHEBI:29035"/>
    </cofactor>
    <text evidence="6">Mg(2+). Can also accept Mn(2+).</text>
</comment>
<feature type="site" description="Transition state stabilizer" evidence="6">
    <location>
        <position position="247"/>
    </location>
</feature>
<dbReference type="GO" id="GO:0008776">
    <property type="term" value="F:acetate kinase activity"/>
    <property type="evidence" value="ECO:0007669"/>
    <property type="project" value="UniProtKB-UniRule"/>
</dbReference>
<feature type="binding site" evidence="6">
    <location>
        <position position="390"/>
    </location>
    <ligand>
        <name>Mg(2+)</name>
        <dbReference type="ChEBI" id="CHEBI:18420"/>
    </ligand>
</feature>
<gene>
    <name evidence="6" type="primary">ackA</name>
    <name evidence="8" type="ORF">HMPREF3200_01025</name>
</gene>
<dbReference type="EMBL" id="LRPM01000039">
    <property type="protein sequence ID" value="KWZ77976.1"/>
    <property type="molecule type" value="Genomic_DNA"/>
</dbReference>
<comment type="function">
    <text evidence="6">Catalyzes the formation of acetyl phosphate from acetate and ATP. Can also catalyze the reverse reaction.</text>
</comment>
<protein>
    <recommendedName>
        <fullName evidence="6">Acetate kinase</fullName>
        <ecNumber evidence="6">2.7.2.1</ecNumber>
    </recommendedName>
    <alternativeName>
        <fullName evidence="6">Acetokinase</fullName>
    </alternativeName>
</protein>
<name>A0A133KEK4_9FIRM</name>
<dbReference type="UniPathway" id="UPA00340">
    <property type="reaction ID" value="UER00458"/>
</dbReference>
<dbReference type="HAMAP" id="MF_00020">
    <property type="entry name" value="Acetate_kinase"/>
    <property type="match status" value="1"/>
</dbReference>
<feature type="binding site" evidence="6">
    <location>
        <position position="21"/>
    </location>
    <ligand>
        <name>ATP</name>
        <dbReference type="ChEBI" id="CHEBI:30616"/>
    </ligand>
</feature>
<accession>A0A133KEK4</accession>
<dbReference type="PROSITE" id="PS01076">
    <property type="entry name" value="ACETATE_KINASE_2"/>
    <property type="match status" value="1"/>
</dbReference>
<evidence type="ECO:0000256" key="5">
    <source>
        <dbReference type="ARBA" id="ARBA00022840"/>
    </source>
</evidence>
<dbReference type="GO" id="GO:0005737">
    <property type="term" value="C:cytoplasm"/>
    <property type="evidence" value="ECO:0007669"/>
    <property type="project" value="UniProtKB-SubCell"/>
</dbReference>
<dbReference type="PANTHER" id="PTHR21060:SF15">
    <property type="entry name" value="ACETATE KINASE-RELATED"/>
    <property type="match status" value="1"/>
</dbReference>
<keyword evidence="4 6" id="KW-0418">Kinase</keyword>
<dbReference type="EC" id="2.7.2.1" evidence="6"/>
<evidence type="ECO:0000256" key="2">
    <source>
        <dbReference type="ARBA" id="ARBA00022679"/>
    </source>
</evidence>
<evidence type="ECO:0000313" key="8">
    <source>
        <dbReference type="EMBL" id="KWZ77976.1"/>
    </source>
</evidence>
<sequence length="404" mass="44757">MKINGGKMKILVINCGSSSLKYQLFDMDKEEVMVKGLVERIGIYGSRLIQEKDGDKYTIEEDMKDHTEAVAHVFNALVDKENGVINDLSEIDAVGHRFVHGGEKITKSCLIDKEVREAIEEYSKFAPLHNPANLMGLEACEKLLEGVPNVAVFDTAFHQTMPERTFLYGIDYKYYEEDAIRKYGFHGTSHNFITNKTAEILGKDVNELNIISCHLGNGSSITAVKEGKSYDTSMGLTPLEGLIMGTRSGDIDPTAVTYIMKEKNISAREMEDILNKKSGVLGVSGVSSDFRDLEDAAKKGNKRAQYALDMFVTRAKRYIAGYMAEIGRVDAIVFTGGIGENSIEMRKDIMEGFAQFGIEIDDEKNNVRGGAHEISKDGSKVKIMVVATNEELMIARDTKSIVEA</sequence>
<comment type="pathway">
    <text evidence="6">Metabolic intermediate biosynthesis; acetyl-CoA biosynthesis; acetyl-CoA from acetate: step 1/2.</text>
</comment>
<proteinExistence type="inferred from homology"/>
<dbReference type="STRING" id="33036.HMPREF3200_01025"/>
<keyword evidence="6" id="KW-0479">Metal-binding</keyword>
<keyword evidence="9" id="KW-1185">Reference proteome</keyword>
<comment type="similarity">
    <text evidence="1 6 7">Belongs to the acetokinase family.</text>
</comment>
<dbReference type="PIRSF" id="PIRSF000722">
    <property type="entry name" value="Acetate_prop_kin"/>
    <property type="match status" value="1"/>
</dbReference>
<dbReference type="InterPro" id="IPR043129">
    <property type="entry name" value="ATPase_NBD"/>
</dbReference>
<dbReference type="GO" id="GO:0006085">
    <property type="term" value="P:acetyl-CoA biosynthetic process"/>
    <property type="evidence" value="ECO:0007669"/>
    <property type="project" value="UniProtKB-UniRule"/>
</dbReference>
<dbReference type="GO" id="GO:0006083">
    <property type="term" value="P:acetate metabolic process"/>
    <property type="evidence" value="ECO:0007669"/>
    <property type="project" value="TreeGrafter"/>
</dbReference>
<dbReference type="Gene3D" id="3.30.420.40">
    <property type="match status" value="2"/>
</dbReference>
<evidence type="ECO:0000256" key="6">
    <source>
        <dbReference type="HAMAP-Rule" id="MF_00020"/>
    </source>
</evidence>